<keyword evidence="2" id="KW-0479">Metal-binding</keyword>
<name>A0ABN0WVA6_9ACTN</name>
<feature type="region of interest" description="Disordered" evidence="3">
    <location>
        <begin position="166"/>
        <end position="187"/>
    </location>
</feature>
<feature type="domain" description="Transposase Helix-turn-helix" evidence="5">
    <location>
        <begin position="25"/>
        <end position="69"/>
    </location>
</feature>
<dbReference type="Pfam" id="PF13359">
    <property type="entry name" value="DDE_Tnp_4"/>
    <property type="match status" value="1"/>
</dbReference>
<evidence type="ECO:0000313" key="7">
    <source>
        <dbReference type="Proteomes" id="UP001500063"/>
    </source>
</evidence>
<protein>
    <submittedName>
        <fullName evidence="6">IS5/IS1182 family transposase</fullName>
    </submittedName>
</protein>
<dbReference type="InterPro" id="IPR027805">
    <property type="entry name" value="Transposase_HTH_dom"/>
</dbReference>
<evidence type="ECO:0000256" key="3">
    <source>
        <dbReference type="SAM" id="MobiDB-lite"/>
    </source>
</evidence>
<dbReference type="Pfam" id="PF13613">
    <property type="entry name" value="HTH_Tnp_4"/>
    <property type="match status" value="1"/>
</dbReference>
<feature type="domain" description="DDE Tnp4" evidence="4">
    <location>
        <begin position="87"/>
        <end position="232"/>
    </location>
</feature>
<keyword evidence="7" id="KW-1185">Reference proteome</keyword>
<dbReference type="Proteomes" id="UP001500063">
    <property type="component" value="Unassembled WGS sequence"/>
</dbReference>
<evidence type="ECO:0000259" key="4">
    <source>
        <dbReference type="Pfam" id="PF13359"/>
    </source>
</evidence>
<dbReference type="EMBL" id="BAAABW010000013">
    <property type="protein sequence ID" value="GAA0347660.1"/>
    <property type="molecule type" value="Genomic_DNA"/>
</dbReference>
<comment type="caution">
    <text evidence="6">The sequence shown here is derived from an EMBL/GenBank/DDBJ whole genome shotgun (WGS) entry which is preliminary data.</text>
</comment>
<evidence type="ECO:0000259" key="5">
    <source>
        <dbReference type="Pfam" id="PF13613"/>
    </source>
</evidence>
<proteinExistence type="predicted"/>
<evidence type="ECO:0000256" key="2">
    <source>
        <dbReference type="ARBA" id="ARBA00022723"/>
    </source>
</evidence>
<organism evidence="6 7">
    <name type="scientific">Streptomyces blastmyceticus</name>
    <dbReference type="NCBI Taxonomy" id="68180"/>
    <lineage>
        <taxon>Bacteria</taxon>
        <taxon>Bacillati</taxon>
        <taxon>Actinomycetota</taxon>
        <taxon>Actinomycetes</taxon>
        <taxon>Kitasatosporales</taxon>
        <taxon>Streptomycetaceae</taxon>
        <taxon>Streptomyces</taxon>
    </lineage>
</organism>
<accession>A0ABN0WVA6</accession>
<comment type="cofactor">
    <cofactor evidence="1">
        <name>a divalent metal cation</name>
        <dbReference type="ChEBI" id="CHEBI:60240"/>
    </cofactor>
</comment>
<evidence type="ECO:0000256" key="1">
    <source>
        <dbReference type="ARBA" id="ARBA00001968"/>
    </source>
</evidence>
<evidence type="ECO:0000313" key="6">
    <source>
        <dbReference type="EMBL" id="GAA0347660.1"/>
    </source>
</evidence>
<feature type="compositionally biased region" description="Basic and acidic residues" evidence="3">
    <location>
        <begin position="176"/>
        <end position="187"/>
    </location>
</feature>
<gene>
    <name evidence="6" type="ORF">GCM10010319_25340</name>
</gene>
<sequence length="239" mass="26087">MHRVLVGEPDPPVVPGRMWSLGLYKSVVLVLFLLRQNPVQEVAAELFGVSQATVSRRWNTLLPVVEKVLAGHVPDPAEASAGRIVLIDGTLVTTWDWASEGTRMFSGKHRDTGFNLQVAATLAGDLLAVSEPVPGSPHDTFAWGQSHFPEAFAAREKLGDLGYLGTGMHTGRRKPPGRERSAGDKEANRSINALRAAVEHAIAHLKDWKVLATRYRGPLARFPAVIKTVTALAFYKKGW</sequence>
<dbReference type="InterPro" id="IPR027806">
    <property type="entry name" value="HARBI1_dom"/>
</dbReference>
<reference evidence="6 7" key="1">
    <citation type="journal article" date="2019" name="Int. J. Syst. Evol. Microbiol.">
        <title>The Global Catalogue of Microorganisms (GCM) 10K type strain sequencing project: providing services to taxonomists for standard genome sequencing and annotation.</title>
        <authorList>
            <consortium name="The Broad Institute Genomics Platform"/>
            <consortium name="The Broad Institute Genome Sequencing Center for Infectious Disease"/>
            <person name="Wu L."/>
            <person name="Ma J."/>
        </authorList>
    </citation>
    <scope>NUCLEOTIDE SEQUENCE [LARGE SCALE GENOMIC DNA]</scope>
    <source>
        <strain evidence="6 7">JCM 4565</strain>
    </source>
</reference>